<reference evidence="3" key="1">
    <citation type="submission" date="2009-05" db="EMBL/GenBank/DDBJ databases">
        <title>The genome sequence of Ajellomyces capsulatus strain H143.</title>
        <authorList>
            <person name="Champion M."/>
            <person name="Cuomo C.A."/>
            <person name="Ma L.-J."/>
            <person name="Henn M.R."/>
            <person name="Sil A."/>
            <person name="Goldman B."/>
            <person name="Young S.K."/>
            <person name="Kodira C.D."/>
            <person name="Zeng Q."/>
            <person name="Koehrsen M."/>
            <person name="Alvarado L."/>
            <person name="Berlin A.M."/>
            <person name="Borenstein D."/>
            <person name="Chen Z."/>
            <person name="Engels R."/>
            <person name="Freedman E."/>
            <person name="Gellesch M."/>
            <person name="Goldberg J."/>
            <person name="Griggs A."/>
            <person name="Gujja S."/>
            <person name="Heiman D.I."/>
            <person name="Hepburn T.A."/>
            <person name="Howarth C."/>
            <person name="Jen D."/>
            <person name="Larson L."/>
            <person name="Lewis B."/>
            <person name="Mehta T."/>
            <person name="Park D."/>
            <person name="Pearson M."/>
            <person name="Roberts A."/>
            <person name="Saif S."/>
            <person name="Shea T.D."/>
            <person name="Shenoy N."/>
            <person name="Sisk P."/>
            <person name="Stolte C."/>
            <person name="Sykes S."/>
            <person name="Walk T."/>
            <person name="White J."/>
            <person name="Yandava C."/>
            <person name="Klein B."/>
            <person name="McEwen J.G."/>
            <person name="Puccia R."/>
            <person name="Goldman G.H."/>
            <person name="Felipe M.S."/>
            <person name="Nino-Vega G."/>
            <person name="San-Blas G."/>
            <person name="Taylor J.W."/>
            <person name="Mendoza L."/>
            <person name="Galagan J.E."/>
            <person name="Nusbaum C."/>
            <person name="Birren B.W."/>
        </authorList>
    </citation>
    <scope>NUCLEOTIDE SEQUENCE [LARGE SCALE GENOMIC DNA]</scope>
    <source>
        <strain evidence="3">H143</strain>
    </source>
</reference>
<dbReference type="VEuPathDB" id="FungiDB:HCDG_09338"/>
<protein>
    <submittedName>
        <fullName evidence="2">Uncharacterized protein</fullName>
    </submittedName>
</protein>
<evidence type="ECO:0000313" key="2">
    <source>
        <dbReference type="EMBL" id="EER36682.1"/>
    </source>
</evidence>
<dbReference type="Proteomes" id="UP000002624">
    <property type="component" value="Unassembled WGS sequence"/>
</dbReference>
<sequence length="102" mass="11632">MWDHLSILTNWNWLMTLNKSFKRRPGQPTFCNSPMNGRAFRQSVRFLDGAVSCCNVLSILRDYLFGFEALFASQKIGGKKAQSSGKRVRITESNPPTPLHRT</sequence>
<accession>C6HT07</accession>
<dbReference type="EMBL" id="GG692439">
    <property type="protein sequence ID" value="EER36682.1"/>
    <property type="molecule type" value="Genomic_DNA"/>
</dbReference>
<evidence type="ECO:0000313" key="3">
    <source>
        <dbReference type="Proteomes" id="UP000002624"/>
    </source>
</evidence>
<dbReference type="AlphaFoldDB" id="C6HT07"/>
<dbReference type="HOGENOM" id="CLU_2276688_0_0_1"/>
<organism evidence="2 3">
    <name type="scientific">Ajellomyces capsulatus (strain H143)</name>
    <name type="common">Darling's disease fungus</name>
    <name type="synonym">Histoplasma capsulatum</name>
    <dbReference type="NCBI Taxonomy" id="544712"/>
    <lineage>
        <taxon>Eukaryota</taxon>
        <taxon>Fungi</taxon>
        <taxon>Dikarya</taxon>
        <taxon>Ascomycota</taxon>
        <taxon>Pezizomycotina</taxon>
        <taxon>Eurotiomycetes</taxon>
        <taxon>Eurotiomycetidae</taxon>
        <taxon>Onygenales</taxon>
        <taxon>Ajellomycetaceae</taxon>
        <taxon>Histoplasma</taxon>
    </lineage>
</organism>
<name>C6HT07_AJECH</name>
<proteinExistence type="predicted"/>
<evidence type="ECO:0000256" key="1">
    <source>
        <dbReference type="SAM" id="MobiDB-lite"/>
    </source>
</evidence>
<feature type="region of interest" description="Disordered" evidence="1">
    <location>
        <begin position="77"/>
        <end position="102"/>
    </location>
</feature>
<gene>
    <name evidence="2" type="ORF">HCDG_09338</name>
</gene>